<name>X1UPE3_9ZZZZ</name>
<protein>
    <submittedName>
        <fullName evidence="1">Uncharacterized protein</fullName>
    </submittedName>
</protein>
<gene>
    <name evidence="1" type="ORF">S12H4_30097</name>
</gene>
<accession>X1UPE3</accession>
<reference evidence="1" key="1">
    <citation type="journal article" date="2014" name="Front. Microbiol.">
        <title>High frequency of phylogenetically diverse reductive dehalogenase-homologous genes in deep subseafloor sedimentary metagenomes.</title>
        <authorList>
            <person name="Kawai M."/>
            <person name="Futagami T."/>
            <person name="Toyoda A."/>
            <person name="Takaki Y."/>
            <person name="Nishi S."/>
            <person name="Hori S."/>
            <person name="Arai W."/>
            <person name="Tsubouchi T."/>
            <person name="Morono Y."/>
            <person name="Uchiyama I."/>
            <person name="Ito T."/>
            <person name="Fujiyama A."/>
            <person name="Inagaki F."/>
            <person name="Takami H."/>
        </authorList>
    </citation>
    <scope>NUCLEOTIDE SEQUENCE</scope>
    <source>
        <strain evidence="1">Expedition CK06-06</strain>
    </source>
</reference>
<dbReference type="AlphaFoldDB" id="X1UPE3"/>
<evidence type="ECO:0000313" key="1">
    <source>
        <dbReference type="EMBL" id="GAJ01766.1"/>
    </source>
</evidence>
<sequence length="33" mass="3548">TMVDIVTHVSTAPFRPALNIPFPHGSLVGMQTI</sequence>
<proteinExistence type="predicted"/>
<organism evidence="1">
    <name type="scientific">marine sediment metagenome</name>
    <dbReference type="NCBI Taxonomy" id="412755"/>
    <lineage>
        <taxon>unclassified sequences</taxon>
        <taxon>metagenomes</taxon>
        <taxon>ecological metagenomes</taxon>
    </lineage>
</organism>
<feature type="non-terminal residue" evidence="1">
    <location>
        <position position="1"/>
    </location>
</feature>
<comment type="caution">
    <text evidence="1">The sequence shown here is derived from an EMBL/GenBank/DDBJ whole genome shotgun (WGS) entry which is preliminary data.</text>
</comment>
<dbReference type="EMBL" id="BARW01017417">
    <property type="protein sequence ID" value="GAJ01766.1"/>
    <property type="molecule type" value="Genomic_DNA"/>
</dbReference>